<feature type="chain" id="PRO_5046408767" description="Lysozyme inhibitor LprI N-terminal domain-containing protein" evidence="1">
    <location>
        <begin position="26"/>
        <end position="130"/>
    </location>
</feature>
<keyword evidence="1" id="KW-0732">Signal</keyword>
<feature type="signal peptide" evidence="1">
    <location>
        <begin position="1"/>
        <end position="25"/>
    </location>
</feature>
<name>A0ABY8Q8Q6_9RHOB</name>
<dbReference type="Proteomes" id="UP001230978">
    <property type="component" value="Chromosome"/>
</dbReference>
<protein>
    <recommendedName>
        <fullName evidence="4">Lysozyme inhibitor LprI N-terminal domain-containing protein</fullName>
    </recommendedName>
</protein>
<evidence type="ECO:0000313" key="3">
    <source>
        <dbReference type="Proteomes" id="UP001230978"/>
    </source>
</evidence>
<evidence type="ECO:0000256" key="1">
    <source>
        <dbReference type="SAM" id="SignalP"/>
    </source>
</evidence>
<accession>A0ABY8Q8Q6</accession>
<keyword evidence="3" id="KW-1185">Reference proteome</keyword>
<proteinExistence type="predicted"/>
<evidence type="ECO:0008006" key="4">
    <source>
        <dbReference type="Google" id="ProtNLM"/>
    </source>
</evidence>
<gene>
    <name evidence="2" type="ORF">QF092_05525</name>
</gene>
<evidence type="ECO:0000313" key="2">
    <source>
        <dbReference type="EMBL" id="WGV17266.1"/>
    </source>
</evidence>
<dbReference type="EMBL" id="CP124535">
    <property type="protein sequence ID" value="WGV17266.1"/>
    <property type="molecule type" value="Genomic_DNA"/>
</dbReference>
<organism evidence="2 3">
    <name type="scientific">Fuscovulum ytuae</name>
    <dbReference type="NCBI Taxonomy" id="3042299"/>
    <lineage>
        <taxon>Bacteria</taxon>
        <taxon>Pseudomonadati</taxon>
        <taxon>Pseudomonadota</taxon>
        <taxon>Alphaproteobacteria</taxon>
        <taxon>Rhodobacterales</taxon>
        <taxon>Paracoccaceae</taxon>
        <taxon>Fuscovulum</taxon>
    </lineage>
</organism>
<sequence>MGGLKTYLRATALFCALAAPVAARADADLPDDPLRFFAACAGRMSALMEHQWIVDGPASEATKARRADILDLLTALTPPGQEARVMGWRIEAKAAHAALLARTWQDDAASTARAARQALALHNQCMAFLS</sequence>
<reference evidence="2 3" key="1">
    <citation type="submission" date="2023-04" db="EMBL/GenBank/DDBJ databases">
        <title>YMD61, complete Genome.</title>
        <authorList>
            <person name="Zhang J."/>
        </authorList>
    </citation>
    <scope>NUCLEOTIDE SEQUENCE [LARGE SCALE GENOMIC DNA]</scope>
    <source>
        <strain evidence="2 3">YMD61</strain>
    </source>
</reference>
<dbReference type="RefSeq" id="WP_281468400.1">
    <property type="nucleotide sequence ID" value="NZ_CP124535.1"/>
</dbReference>